<feature type="active site" description="Proton acceptor; specific for D-alanine" evidence="4">
    <location>
        <position position="40"/>
    </location>
</feature>
<keyword evidence="3 4" id="KW-0413">Isomerase</keyword>
<sequence>MNQKFYRDSWIEIELDNIAYNINQLQSRLSKQTNIYAVVKANGYGHGDVQVAEKALQAGATGLAVALLDEAIRLRENGINAPILVMGWIRPEDAQVAANQNISVTFFQKEWLKQVKNLSFNESLKLHMKWDTGMGRIGIRDESVLKDILSELNDTRLELEGVFTHYATADEADEEYYRVQKNQFNQLLDVFRSNWSKPVIIHTGNSAASMRFPEDMYHYVRFGISLYGLYPSDVVKDEQPIDLKPALSLHSKLIHVKKIVAGESISYGATYKASKDEWIGTIPLGYADGISRKLQGQDVLVEGERAPIVGRICMDQLMIRLKSEYPVGTKVTLIGKQYNNEITMDEIAAKLETINYEVACMISNRVPRTYK</sequence>
<dbReference type="CDD" id="cd00430">
    <property type="entry name" value="PLPDE_III_AR"/>
    <property type="match status" value="1"/>
</dbReference>
<dbReference type="InterPro" id="IPR009006">
    <property type="entry name" value="Ala_racemase/Decarboxylase_C"/>
</dbReference>
<dbReference type="EC" id="5.1.1.1" evidence="4"/>
<dbReference type="Proteomes" id="UP001235343">
    <property type="component" value="Unassembled WGS sequence"/>
</dbReference>
<dbReference type="Pfam" id="PF01168">
    <property type="entry name" value="Ala_racemase_N"/>
    <property type="match status" value="1"/>
</dbReference>
<dbReference type="NCBIfam" id="TIGR00492">
    <property type="entry name" value="alr"/>
    <property type="match status" value="1"/>
</dbReference>
<comment type="cofactor">
    <cofactor evidence="1 4">
        <name>pyridoxal 5'-phosphate</name>
        <dbReference type="ChEBI" id="CHEBI:597326"/>
    </cofactor>
</comment>
<feature type="binding site" evidence="4">
    <location>
        <position position="136"/>
    </location>
    <ligand>
        <name>substrate</name>
    </ligand>
</feature>
<feature type="binding site" evidence="4">
    <location>
        <position position="314"/>
    </location>
    <ligand>
        <name>substrate</name>
    </ligand>
</feature>
<dbReference type="GO" id="GO:0008784">
    <property type="term" value="F:alanine racemase activity"/>
    <property type="evidence" value="ECO:0007669"/>
    <property type="project" value="UniProtKB-EC"/>
</dbReference>
<feature type="modified residue" description="N6-(pyridoxal phosphate)lysine" evidence="4">
    <location>
        <position position="40"/>
    </location>
</feature>
<dbReference type="Pfam" id="PF00842">
    <property type="entry name" value="Ala_racemase_C"/>
    <property type="match status" value="1"/>
</dbReference>
<dbReference type="PANTHER" id="PTHR30511:SF0">
    <property type="entry name" value="ALANINE RACEMASE, CATABOLIC-RELATED"/>
    <property type="match status" value="1"/>
</dbReference>
<protein>
    <recommendedName>
        <fullName evidence="4">Alanine racemase</fullName>
        <ecNumber evidence="4">5.1.1.1</ecNumber>
    </recommendedName>
</protein>
<evidence type="ECO:0000313" key="7">
    <source>
        <dbReference type="Proteomes" id="UP001235343"/>
    </source>
</evidence>
<dbReference type="InterPro" id="IPR011079">
    <property type="entry name" value="Ala_racemase_C"/>
</dbReference>
<comment type="caution">
    <text evidence="6">The sequence shown here is derived from an EMBL/GenBank/DDBJ whole genome shotgun (WGS) entry which is preliminary data.</text>
</comment>
<comment type="similarity">
    <text evidence="4">Belongs to the alanine racemase family.</text>
</comment>
<evidence type="ECO:0000256" key="3">
    <source>
        <dbReference type="ARBA" id="ARBA00023235"/>
    </source>
</evidence>
<evidence type="ECO:0000256" key="1">
    <source>
        <dbReference type="ARBA" id="ARBA00001933"/>
    </source>
</evidence>
<evidence type="ECO:0000259" key="5">
    <source>
        <dbReference type="SMART" id="SM01005"/>
    </source>
</evidence>
<dbReference type="EMBL" id="JASTZU010000004">
    <property type="protein sequence ID" value="MDL4839062.1"/>
    <property type="molecule type" value="Genomic_DNA"/>
</dbReference>
<gene>
    <name evidence="6" type="primary">alr</name>
    <name evidence="6" type="ORF">QQS35_01105</name>
</gene>
<dbReference type="Gene3D" id="3.20.20.10">
    <property type="entry name" value="Alanine racemase"/>
    <property type="match status" value="1"/>
</dbReference>
<keyword evidence="7" id="KW-1185">Reference proteome</keyword>
<feature type="active site" description="Proton acceptor; specific for L-alanine" evidence="4">
    <location>
        <position position="267"/>
    </location>
</feature>
<feature type="domain" description="Alanine racemase C-terminal" evidence="5">
    <location>
        <begin position="246"/>
        <end position="371"/>
    </location>
</feature>
<comment type="catalytic activity">
    <reaction evidence="4">
        <text>L-alanine = D-alanine</text>
        <dbReference type="Rhea" id="RHEA:20249"/>
        <dbReference type="ChEBI" id="CHEBI:57416"/>
        <dbReference type="ChEBI" id="CHEBI:57972"/>
        <dbReference type="EC" id="5.1.1.1"/>
    </reaction>
</comment>
<evidence type="ECO:0000256" key="4">
    <source>
        <dbReference type="HAMAP-Rule" id="MF_01201"/>
    </source>
</evidence>
<evidence type="ECO:0000313" key="6">
    <source>
        <dbReference type="EMBL" id="MDL4839062.1"/>
    </source>
</evidence>
<dbReference type="Gene3D" id="2.40.37.10">
    <property type="entry name" value="Lyase, Ornithine Decarboxylase, Chain A, domain 1"/>
    <property type="match status" value="1"/>
</dbReference>
<dbReference type="PANTHER" id="PTHR30511">
    <property type="entry name" value="ALANINE RACEMASE"/>
    <property type="match status" value="1"/>
</dbReference>
<dbReference type="SUPFAM" id="SSF50621">
    <property type="entry name" value="Alanine racemase C-terminal domain-like"/>
    <property type="match status" value="1"/>
</dbReference>
<dbReference type="InterPro" id="IPR020622">
    <property type="entry name" value="Ala_racemase_pyridoxalP-BS"/>
</dbReference>
<accession>A0ABT7L1J8</accession>
<dbReference type="SMART" id="SM01005">
    <property type="entry name" value="Ala_racemase_C"/>
    <property type="match status" value="1"/>
</dbReference>
<reference evidence="6 7" key="1">
    <citation type="submission" date="2023-06" db="EMBL/GenBank/DDBJ databases">
        <title>Aquibacillus rhizosphaerae LR5S19.</title>
        <authorList>
            <person name="Sun J.-Q."/>
        </authorList>
    </citation>
    <scope>NUCLEOTIDE SEQUENCE [LARGE SCALE GENOMIC DNA]</scope>
    <source>
        <strain evidence="6 7">LR5S19</strain>
    </source>
</reference>
<dbReference type="RefSeq" id="WP_285929873.1">
    <property type="nucleotide sequence ID" value="NZ_JASTZU010000004.1"/>
</dbReference>
<dbReference type="PRINTS" id="PR00992">
    <property type="entry name" value="ALARACEMASE"/>
</dbReference>
<dbReference type="SUPFAM" id="SSF51419">
    <property type="entry name" value="PLP-binding barrel"/>
    <property type="match status" value="1"/>
</dbReference>
<dbReference type="InterPro" id="IPR001608">
    <property type="entry name" value="Ala_racemase_N"/>
</dbReference>
<organism evidence="6 7">
    <name type="scientific">Aquibacillus rhizosphaerae</name>
    <dbReference type="NCBI Taxonomy" id="3051431"/>
    <lineage>
        <taxon>Bacteria</taxon>
        <taxon>Bacillati</taxon>
        <taxon>Bacillota</taxon>
        <taxon>Bacilli</taxon>
        <taxon>Bacillales</taxon>
        <taxon>Bacillaceae</taxon>
        <taxon>Aquibacillus</taxon>
    </lineage>
</organism>
<evidence type="ECO:0000256" key="2">
    <source>
        <dbReference type="ARBA" id="ARBA00022898"/>
    </source>
</evidence>
<name>A0ABT7L1J8_9BACI</name>
<dbReference type="InterPro" id="IPR000821">
    <property type="entry name" value="Ala_racemase"/>
</dbReference>
<comment type="pathway">
    <text evidence="4">Amino-acid biosynthesis; D-alanine biosynthesis; D-alanine from L-alanine: step 1/1.</text>
</comment>
<proteinExistence type="inferred from homology"/>
<comment type="function">
    <text evidence="4">Catalyzes the interconversion of L-alanine and D-alanine. May also act on other amino acids.</text>
</comment>
<keyword evidence="2 4" id="KW-0663">Pyridoxal phosphate</keyword>
<dbReference type="PROSITE" id="PS00395">
    <property type="entry name" value="ALANINE_RACEMASE"/>
    <property type="match status" value="1"/>
</dbReference>
<dbReference type="InterPro" id="IPR029066">
    <property type="entry name" value="PLP-binding_barrel"/>
</dbReference>
<dbReference type="HAMAP" id="MF_01201">
    <property type="entry name" value="Ala_racemase"/>
    <property type="match status" value="1"/>
</dbReference>